<dbReference type="SUPFAM" id="SSF48452">
    <property type="entry name" value="TPR-like"/>
    <property type="match status" value="1"/>
</dbReference>
<organism evidence="3 4">
    <name type="scientific">Bacillus cereus VD184</name>
    <dbReference type="NCBI Taxonomy" id="1053242"/>
    <lineage>
        <taxon>Bacteria</taxon>
        <taxon>Bacillati</taxon>
        <taxon>Bacillota</taxon>
        <taxon>Bacilli</taxon>
        <taxon>Bacillales</taxon>
        <taxon>Bacillaceae</taxon>
        <taxon>Bacillus</taxon>
        <taxon>Bacillus cereus group</taxon>
    </lineage>
</organism>
<dbReference type="InterPro" id="IPR001296">
    <property type="entry name" value="Glyco_trans_1"/>
</dbReference>
<comment type="caution">
    <text evidence="3">The sequence shown here is derived from an EMBL/GenBank/DDBJ whole genome shotgun (WGS) entry which is preliminary data.</text>
</comment>
<keyword evidence="1" id="KW-0802">TPR repeat</keyword>
<evidence type="ECO:0000313" key="4">
    <source>
        <dbReference type="Proteomes" id="UP000014028"/>
    </source>
</evidence>
<dbReference type="Pfam" id="PF00534">
    <property type="entry name" value="Glycos_transf_1"/>
    <property type="match status" value="1"/>
</dbReference>
<proteinExistence type="predicted"/>
<gene>
    <name evidence="3" type="ORF">IKC_02349</name>
</gene>
<dbReference type="InterPro" id="IPR019734">
    <property type="entry name" value="TPR_rpt"/>
</dbReference>
<evidence type="ECO:0000256" key="1">
    <source>
        <dbReference type="PROSITE-ProRule" id="PRU00339"/>
    </source>
</evidence>
<dbReference type="SUPFAM" id="SSF53756">
    <property type="entry name" value="UDP-Glycosyltransferase/glycogen phosphorylase"/>
    <property type="match status" value="2"/>
</dbReference>
<dbReference type="EMBL" id="AHFK01000032">
    <property type="protein sequence ID" value="EOQ16899.1"/>
    <property type="molecule type" value="Genomic_DNA"/>
</dbReference>
<dbReference type="Proteomes" id="UP000014028">
    <property type="component" value="Unassembled WGS sequence"/>
</dbReference>
<dbReference type="SMART" id="SM00028">
    <property type="entry name" value="TPR"/>
    <property type="match status" value="2"/>
</dbReference>
<sequence>MKKVLVIAHIFPPLGGSGVQRTLKFIKYLREYNYEPIVVTVGESDFLFKDKSLLKQIPEGIQIIRVDEPETIQKEVLEKTVELYKSLIKEVPTLTEYISILKNNLNQLNQLVLPDRYIFWAMHVIEKIQEEIDLNNIDLVYSTSGPYSDHVVGCYFKNKFNKPWVCDFRDEWSNNSYFDYNEDEIMFKIIKSMEETFVQTADLILTTTPLATENYRSIFSLPMDKVVTITNGYDELDFSKIVKKVKMNEKFTIVHNGMLYMIRTPRTFLVALASLIEKGAIDKGKVQVQFSFTENREQWLSESRQLGLEECVTFSDYIEHSVSLQKASEATALLLIVGPGEKNKSMYPGKIFEYLRLGKPIISLSPIGGVVDTLIQQTKRGYNVDFDDIRGIEQSILQLYKKWEKGRLEDLPISEDIRSYERKQLTEKLAEQFDKAIVISQDKDNEQIQLSLIREDIKKLINQGMISQAKYLISEYEKSFPITAEVYQMKGIIAFSENNYLDAENFFKLALRLYHFDVDTLFNLGYLYEIQEQYNRAVQNYNLALEYCDDELLKEELHSKIQFIQSNYTSLIVEERKKLAFFSIKDGDKFLIDIIKKLSDQYEVKKVIVEDIKQLESAMNWADICWFEWCDEIIAYASKLSLAREKKIICRIHRYEVLTDNPLKVQWENVDKLIVVTNHLIDMLQKSIPDIRSKVQIELIENGIDLNKYTFKVNKKGYNLAFIGTMNYRKNPFMMLQIMKKLVDIDNRYQLYIAGDFQDRLIQEYWKYQVENLNLQENIHFDGWQHNVNAWLENKHYILAPTIHESFGYFIAEGMAKGIKPIVHDFIGSHDIYSKNYLWNTMDEAVAMVLEEKYESEEYREYIEKHYSLEKQMHLTKSLLVDLVKK</sequence>
<dbReference type="PANTHER" id="PTHR12526">
    <property type="entry name" value="GLYCOSYLTRANSFERASE"/>
    <property type="match status" value="1"/>
</dbReference>
<dbReference type="InterPro" id="IPR011990">
    <property type="entry name" value="TPR-like_helical_dom_sf"/>
</dbReference>
<dbReference type="PANTHER" id="PTHR12526:SF630">
    <property type="entry name" value="GLYCOSYLTRANSFERASE"/>
    <property type="match status" value="1"/>
</dbReference>
<feature type="domain" description="Glycosyl transferase family 1" evidence="2">
    <location>
        <begin position="713"/>
        <end position="869"/>
    </location>
</feature>
<dbReference type="PROSITE" id="PS50005">
    <property type="entry name" value="TPR"/>
    <property type="match status" value="1"/>
</dbReference>
<accession>A0A9W5VU07</accession>
<feature type="repeat" description="TPR" evidence="1">
    <location>
        <begin position="518"/>
        <end position="551"/>
    </location>
</feature>
<dbReference type="Gene3D" id="1.25.40.10">
    <property type="entry name" value="Tetratricopeptide repeat domain"/>
    <property type="match status" value="1"/>
</dbReference>
<protein>
    <recommendedName>
        <fullName evidence="2">Glycosyl transferase family 1 domain-containing protein</fullName>
    </recommendedName>
</protein>
<name>A0A9W5VU07_BACCE</name>
<reference evidence="3 4" key="1">
    <citation type="submission" date="2012-12" db="EMBL/GenBank/DDBJ databases">
        <title>The Genome Sequence of Bacillus cereus VD184.</title>
        <authorList>
            <consortium name="The Broad Institute Genome Sequencing Platform"/>
            <consortium name="The Broad Institute Genome Sequencing Center for Infectious Disease"/>
            <person name="Feldgarden M."/>
            <person name="Van der Auwera G.A."/>
            <person name="Mahillon J."/>
            <person name="Duprez V."/>
            <person name="Timmery S."/>
            <person name="Mattelet C."/>
            <person name="Dierick K."/>
            <person name="Sun M."/>
            <person name="Yu Z."/>
            <person name="Zhu L."/>
            <person name="Hu X."/>
            <person name="Shank E.B."/>
            <person name="Swiecicka I."/>
            <person name="Hansen B.M."/>
            <person name="Andrup L."/>
            <person name="Walker B."/>
            <person name="Young S.K."/>
            <person name="Zeng Q."/>
            <person name="Gargeya S."/>
            <person name="Fitzgerald M."/>
            <person name="Haas B."/>
            <person name="Abouelleil A."/>
            <person name="Alvarado L."/>
            <person name="Arachchi H.M."/>
            <person name="Berlin A.M."/>
            <person name="Chapman S.B."/>
            <person name="Dewar J."/>
            <person name="Goldberg J."/>
            <person name="Griggs A."/>
            <person name="Gujja S."/>
            <person name="Hansen M."/>
            <person name="Howarth C."/>
            <person name="Imamovic A."/>
            <person name="Larimer J."/>
            <person name="McCowan C."/>
            <person name="Murphy C."/>
            <person name="Neiman D."/>
            <person name="Pearson M."/>
            <person name="Priest M."/>
            <person name="Roberts A."/>
            <person name="Saif S."/>
            <person name="Shea T."/>
            <person name="Sisk P."/>
            <person name="Sykes S."/>
            <person name="Wortman J."/>
            <person name="Nusbaum C."/>
            <person name="Birren B."/>
        </authorList>
    </citation>
    <scope>NUCLEOTIDE SEQUENCE [LARGE SCALE GENOMIC DNA]</scope>
    <source>
        <strain evidence="3 4">VD184</strain>
    </source>
</reference>
<dbReference type="Gene3D" id="3.40.50.2000">
    <property type="entry name" value="Glycogen Phosphorylase B"/>
    <property type="match status" value="4"/>
</dbReference>
<dbReference type="AlphaFoldDB" id="A0A9W5VU07"/>
<dbReference type="GO" id="GO:0016757">
    <property type="term" value="F:glycosyltransferase activity"/>
    <property type="evidence" value="ECO:0007669"/>
    <property type="project" value="InterPro"/>
</dbReference>
<evidence type="ECO:0000259" key="2">
    <source>
        <dbReference type="Pfam" id="PF00534"/>
    </source>
</evidence>
<dbReference type="Pfam" id="PF13181">
    <property type="entry name" value="TPR_8"/>
    <property type="match status" value="1"/>
</dbReference>
<evidence type="ECO:0000313" key="3">
    <source>
        <dbReference type="EMBL" id="EOQ16899.1"/>
    </source>
</evidence>
<dbReference type="RefSeq" id="WP_016122226.1">
    <property type="nucleotide sequence ID" value="NZ_KB976825.1"/>
</dbReference>